<dbReference type="AlphaFoldDB" id="A0A8H7VZN4"/>
<proteinExistence type="inferred from homology"/>
<dbReference type="SUPFAM" id="SSF53474">
    <property type="entry name" value="alpha/beta-Hydrolases"/>
    <property type="match status" value="1"/>
</dbReference>
<dbReference type="PANTHER" id="PTHR43248">
    <property type="entry name" value="2-SUCCINYL-6-HYDROXY-2,4-CYCLOHEXADIENE-1-CARBOXYLATE SYNTHASE"/>
    <property type="match status" value="1"/>
</dbReference>
<comment type="similarity">
    <text evidence="1">Belongs to the peptidase S33 family.</text>
</comment>
<evidence type="ECO:0000256" key="2">
    <source>
        <dbReference type="ARBA" id="ARBA00022801"/>
    </source>
</evidence>
<dbReference type="EMBL" id="JAFJYH010000454">
    <property type="protein sequence ID" value="KAG4411625.1"/>
    <property type="molecule type" value="Genomic_DNA"/>
</dbReference>
<keyword evidence="5" id="KW-1185">Reference proteome</keyword>
<accession>A0A8H7VZN4</accession>
<evidence type="ECO:0000313" key="5">
    <source>
        <dbReference type="Proteomes" id="UP000664132"/>
    </source>
</evidence>
<dbReference type="GO" id="GO:0016787">
    <property type="term" value="F:hydrolase activity"/>
    <property type="evidence" value="ECO:0007669"/>
    <property type="project" value="UniProtKB-KW"/>
</dbReference>
<dbReference type="Pfam" id="PF00561">
    <property type="entry name" value="Abhydrolase_1"/>
    <property type="match status" value="1"/>
</dbReference>
<evidence type="ECO:0000259" key="3">
    <source>
        <dbReference type="Pfam" id="PF00561"/>
    </source>
</evidence>
<protein>
    <recommendedName>
        <fullName evidence="3">AB hydrolase-1 domain-containing protein</fullName>
    </recommendedName>
</protein>
<dbReference type="InterPro" id="IPR029058">
    <property type="entry name" value="AB_hydrolase_fold"/>
</dbReference>
<reference evidence="4" key="1">
    <citation type="submission" date="2021-02" db="EMBL/GenBank/DDBJ databases">
        <title>Genome sequence Cadophora malorum strain M34.</title>
        <authorList>
            <person name="Stefanovic E."/>
            <person name="Vu D."/>
            <person name="Scully C."/>
            <person name="Dijksterhuis J."/>
            <person name="Roader J."/>
            <person name="Houbraken J."/>
        </authorList>
    </citation>
    <scope>NUCLEOTIDE SEQUENCE</scope>
    <source>
        <strain evidence="4">M34</strain>
    </source>
</reference>
<evidence type="ECO:0000313" key="4">
    <source>
        <dbReference type="EMBL" id="KAG4411625.1"/>
    </source>
</evidence>
<evidence type="ECO:0000256" key="1">
    <source>
        <dbReference type="ARBA" id="ARBA00010088"/>
    </source>
</evidence>
<dbReference type="Proteomes" id="UP000664132">
    <property type="component" value="Unassembled WGS sequence"/>
</dbReference>
<name>A0A8H7VZN4_9HELO</name>
<dbReference type="Gene3D" id="3.40.50.1820">
    <property type="entry name" value="alpha/beta hydrolase"/>
    <property type="match status" value="1"/>
</dbReference>
<dbReference type="OrthoDB" id="425534at2759"/>
<gene>
    <name evidence="4" type="ORF">IFR04_015244</name>
</gene>
<dbReference type="InterPro" id="IPR000073">
    <property type="entry name" value="AB_hydrolase_1"/>
</dbReference>
<keyword evidence="2" id="KW-0378">Hydrolase</keyword>
<comment type="caution">
    <text evidence="4">The sequence shown here is derived from an EMBL/GenBank/DDBJ whole genome shotgun (WGS) entry which is preliminary data.</text>
</comment>
<dbReference type="InterPro" id="IPR051601">
    <property type="entry name" value="Serine_prot/Carboxylest_S33"/>
</dbReference>
<sequence length="355" mass="39539">MAENKAKACHETMGEYGKYLNTPQTAADMDSILDALGQANMFYWGFSYGTTLGQTYAQMFPRRVEKLVIDGVSNLDEWYNRFAVEEDLDDTDRDEIFKSSDELQAYIDNFLDTLEQASIPVYLNNSNYGAVTRRNLVTNGIFPALYKPYPAWPRLAANLAALLNGNSTLVYNDYSDSGIASVLGGKTNTFATMNDIVQTGTEAPVHGIQPIKNYTLMQPRPFNLVSKYSGSVAFDRASWVIPTTHTFRPQYYPEFPRFKTAEPILVISTTWDPVCPLVSARKAHNTFSSAGLLEQLSYGHCSISMPSLCTRSICKIDAEYFPIDGREPLLLTLSQEDRELLAALGELAIQGTSTL</sequence>
<feature type="domain" description="AB hydrolase-1" evidence="3">
    <location>
        <begin position="22"/>
        <end position="300"/>
    </location>
</feature>
<organism evidence="4 5">
    <name type="scientific">Cadophora malorum</name>
    <dbReference type="NCBI Taxonomy" id="108018"/>
    <lineage>
        <taxon>Eukaryota</taxon>
        <taxon>Fungi</taxon>
        <taxon>Dikarya</taxon>
        <taxon>Ascomycota</taxon>
        <taxon>Pezizomycotina</taxon>
        <taxon>Leotiomycetes</taxon>
        <taxon>Helotiales</taxon>
        <taxon>Ploettnerulaceae</taxon>
        <taxon>Cadophora</taxon>
    </lineage>
</organism>
<dbReference type="PANTHER" id="PTHR43248:SF25">
    <property type="entry name" value="AB HYDROLASE-1 DOMAIN-CONTAINING PROTEIN-RELATED"/>
    <property type="match status" value="1"/>
</dbReference>